<name>A0A7M4DQR9_9MICO</name>
<reference evidence="10 11" key="1">
    <citation type="submission" date="2019-11" db="EMBL/GenBank/DDBJ databases">
        <authorList>
            <person name="Criscuolo A."/>
        </authorList>
    </citation>
    <scope>NUCLEOTIDE SEQUENCE [LARGE SCALE GENOMIC DNA]</scope>
    <source>
        <strain evidence="10">CIP111667</strain>
    </source>
</reference>
<evidence type="ECO:0000259" key="9">
    <source>
        <dbReference type="PROSITE" id="PS50928"/>
    </source>
</evidence>
<feature type="transmembrane region" description="Helical" evidence="7">
    <location>
        <begin position="161"/>
        <end position="181"/>
    </location>
</feature>
<keyword evidence="2 7" id="KW-0813">Transport</keyword>
<keyword evidence="5 7" id="KW-1133">Transmembrane helix</keyword>
<evidence type="ECO:0000256" key="7">
    <source>
        <dbReference type="RuleBase" id="RU363032"/>
    </source>
</evidence>
<evidence type="ECO:0000313" key="10">
    <source>
        <dbReference type="EMBL" id="VZO39813.1"/>
    </source>
</evidence>
<dbReference type="PANTHER" id="PTHR43744">
    <property type="entry name" value="ABC TRANSPORTER PERMEASE PROTEIN MG189-RELATED-RELATED"/>
    <property type="match status" value="1"/>
</dbReference>
<feature type="region of interest" description="Disordered" evidence="8">
    <location>
        <begin position="1"/>
        <end position="25"/>
    </location>
</feature>
<feature type="transmembrane region" description="Helical" evidence="7">
    <location>
        <begin position="276"/>
        <end position="296"/>
    </location>
</feature>
<keyword evidence="6 7" id="KW-0472">Membrane</keyword>
<dbReference type="GO" id="GO:0005886">
    <property type="term" value="C:plasma membrane"/>
    <property type="evidence" value="ECO:0007669"/>
    <property type="project" value="UniProtKB-SubCell"/>
</dbReference>
<dbReference type="InterPro" id="IPR035906">
    <property type="entry name" value="MetI-like_sf"/>
</dbReference>
<evidence type="ECO:0000256" key="2">
    <source>
        <dbReference type="ARBA" id="ARBA00022448"/>
    </source>
</evidence>
<dbReference type="SUPFAM" id="SSF161098">
    <property type="entry name" value="MetI-like"/>
    <property type="match status" value="1"/>
</dbReference>
<dbReference type="Pfam" id="PF00528">
    <property type="entry name" value="BPD_transp_1"/>
    <property type="match status" value="1"/>
</dbReference>
<evidence type="ECO:0000256" key="8">
    <source>
        <dbReference type="SAM" id="MobiDB-lite"/>
    </source>
</evidence>
<comment type="similarity">
    <text evidence="7">Belongs to the binding-protein-dependent transport system permease family.</text>
</comment>
<evidence type="ECO:0000256" key="1">
    <source>
        <dbReference type="ARBA" id="ARBA00004651"/>
    </source>
</evidence>
<dbReference type="InterPro" id="IPR000515">
    <property type="entry name" value="MetI-like"/>
</dbReference>
<dbReference type="PROSITE" id="PS50928">
    <property type="entry name" value="ABC_TM1"/>
    <property type="match status" value="1"/>
</dbReference>
<protein>
    <submittedName>
        <fullName evidence="10">L-arabinose transport system permease protein AraQ</fullName>
    </submittedName>
</protein>
<evidence type="ECO:0000256" key="5">
    <source>
        <dbReference type="ARBA" id="ARBA00022989"/>
    </source>
</evidence>
<keyword evidence="3" id="KW-1003">Cell membrane</keyword>
<keyword evidence="4 7" id="KW-0812">Transmembrane</keyword>
<dbReference type="AlphaFoldDB" id="A0A7M4DQR9"/>
<gene>
    <name evidence="10" type="primary">araQ_53</name>
    <name evidence="10" type="ORF">HALOF300_04510</name>
</gene>
<feature type="compositionally biased region" description="Basic residues" evidence="8">
    <location>
        <begin position="16"/>
        <end position="25"/>
    </location>
</feature>
<dbReference type="GO" id="GO:0055085">
    <property type="term" value="P:transmembrane transport"/>
    <property type="evidence" value="ECO:0007669"/>
    <property type="project" value="InterPro"/>
</dbReference>
<keyword evidence="11" id="KW-1185">Reference proteome</keyword>
<feature type="transmembrane region" description="Helical" evidence="7">
    <location>
        <begin position="93"/>
        <end position="117"/>
    </location>
</feature>
<accession>A0A7M4DQR9</accession>
<dbReference type="CDD" id="cd06261">
    <property type="entry name" value="TM_PBP2"/>
    <property type="match status" value="1"/>
</dbReference>
<evidence type="ECO:0000313" key="11">
    <source>
        <dbReference type="Proteomes" id="UP000419743"/>
    </source>
</evidence>
<evidence type="ECO:0000256" key="4">
    <source>
        <dbReference type="ARBA" id="ARBA00022692"/>
    </source>
</evidence>
<dbReference type="Proteomes" id="UP000419743">
    <property type="component" value="Unassembled WGS sequence"/>
</dbReference>
<feature type="transmembrane region" description="Helical" evidence="7">
    <location>
        <begin position="129"/>
        <end position="149"/>
    </location>
</feature>
<comment type="subcellular location">
    <subcellularLocation>
        <location evidence="1 7">Cell membrane</location>
        <topology evidence="1 7">Multi-pass membrane protein</topology>
    </subcellularLocation>
</comment>
<evidence type="ECO:0000256" key="3">
    <source>
        <dbReference type="ARBA" id="ARBA00022475"/>
    </source>
</evidence>
<dbReference type="EMBL" id="CACRYJ010000064">
    <property type="protein sequence ID" value="VZO39813.1"/>
    <property type="molecule type" value="Genomic_DNA"/>
</dbReference>
<organism evidence="10 11">
    <name type="scientific">Occultella aeris</name>
    <dbReference type="NCBI Taxonomy" id="2761496"/>
    <lineage>
        <taxon>Bacteria</taxon>
        <taxon>Bacillati</taxon>
        <taxon>Actinomycetota</taxon>
        <taxon>Actinomycetes</taxon>
        <taxon>Micrococcales</taxon>
        <taxon>Ruaniaceae</taxon>
        <taxon>Occultella</taxon>
    </lineage>
</organism>
<comment type="caution">
    <text evidence="10">The sequence shown here is derived from an EMBL/GenBank/DDBJ whole genome shotgun (WGS) entry which is preliminary data.</text>
</comment>
<proteinExistence type="inferred from homology"/>
<dbReference type="Gene3D" id="1.10.3720.10">
    <property type="entry name" value="MetI-like"/>
    <property type="match status" value="1"/>
</dbReference>
<feature type="transmembrane region" description="Helical" evidence="7">
    <location>
        <begin position="202"/>
        <end position="227"/>
    </location>
</feature>
<feature type="domain" description="ABC transmembrane type-1" evidence="9">
    <location>
        <begin position="94"/>
        <end position="296"/>
    </location>
</feature>
<dbReference type="PANTHER" id="PTHR43744:SF9">
    <property type="entry name" value="POLYGALACTURONAN_RHAMNOGALACTURONAN TRANSPORT SYSTEM PERMEASE PROTEIN YTCP"/>
    <property type="match status" value="1"/>
</dbReference>
<evidence type="ECO:0000256" key="6">
    <source>
        <dbReference type="ARBA" id="ARBA00023136"/>
    </source>
</evidence>
<sequence>MTGMTLPVQDRTPRSSPKRRLRRGRSSPAVEALKIVALSVCCLAVIGPFLMVISTSLADPLQIDTGGGMVIWPERPTLEAYRVIFAGGQVTRALAVTGFVTVVGTAVALTVTSMLAYALSRQKLPFNRIILMGVLMTMLFSAGMIPVYLTVKGFGLLDSLWSLIIPVSVSAFNCIVMRAFFQNLPAELSEAAAIDGASEMRIFLTIVLPLSKPILAAIGLFYAVGFWNTFFSALLYLNDQEKWPIQLVLRQYLINNAAISAGDAVAAGDLPPPQPALQMAILIVSLVPIACVYPLLQKHFTKGFLTGAVKG</sequence>